<accession>A0ACC2CVK4</accession>
<reference evidence="2" key="1">
    <citation type="journal article" date="2024" name="Proc. Natl. Acad. Sci. U.S.A.">
        <title>Extraordinary preservation of gene collinearity over three hundred million years revealed in homosporous lycophytes.</title>
        <authorList>
            <person name="Li C."/>
            <person name="Wickell D."/>
            <person name="Kuo L.Y."/>
            <person name="Chen X."/>
            <person name="Nie B."/>
            <person name="Liao X."/>
            <person name="Peng D."/>
            <person name="Ji J."/>
            <person name="Jenkins J."/>
            <person name="Williams M."/>
            <person name="Shu S."/>
            <person name="Plott C."/>
            <person name="Barry K."/>
            <person name="Rajasekar S."/>
            <person name="Grimwood J."/>
            <person name="Han X."/>
            <person name="Sun S."/>
            <person name="Hou Z."/>
            <person name="He W."/>
            <person name="Dai G."/>
            <person name="Sun C."/>
            <person name="Schmutz J."/>
            <person name="Leebens-Mack J.H."/>
            <person name="Li F.W."/>
            <person name="Wang L."/>
        </authorList>
    </citation>
    <scope>NUCLEOTIDE SEQUENCE [LARGE SCALE GENOMIC DNA]</scope>
    <source>
        <strain evidence="2">cv. PW_Plant_1</strain>
    </source>
</reference>
<name>A0ACC2CVK4_DIPCM</name>
<dbReference type="EMBL" id="CM055099">
    <property type="protein sequence ID" value="KAJ7546045.1"/>
    <property type="molecule type" value="Genomic_DNA"/>
</dbReference>
<dbReference type="Proteomes" id="UP001162992">
    <property type="component" value="Chromosome 8"/>
</dbReference>
<sequence>MLFDHYGVRQYEFFLEKICSWIWFDESYATFNPKCATLGLHETEVHIYCLRIESTITYLRMSCSKIKISIHNCCKSWNQNHLNSLFRKIAFGNNGSGLLLALEN</sequence>
<protein>
    <submittedName>
        <fullName evidence="1">Uncharacterized protein</fullName>
    </submittedName>
</protein>
<proteinExistence type="predicted"/>
<keyword evidence="2" id="KW-1185">Reference proteome</keyword>
<comment type="caution">
    <text evidence="1">The sequence shown here is derived from an EMBL/GenBank/DDBJ whole genome shotgun (WGS) entry which is preliminary data.</text>
</comment>
<gene>
    <name evidence="1" type="ORF">O6H91_08G021800</name>
</gene>
<evidence type="ECO:0000313" key="2">
    <source>
        <dbReference type="Proteomes" id="UP001162992"/>
    </source>
</evidence>
<organism evidence="1 2">
    <name type="scientific">Diphasiastrum complanatum</name>
    <name type="common">Issler's clubmoss</name>
    <name type="synonym">Lycopodium complanatum</name>
    <dbReference type="NCBI Taxonomy" id="34168"/>
    <lineage>
        <taxon>Eukaryota</taxon>
        <taxon>Viridiplantae</taxon>
        <taxon>Streptophyta</taxon>
        <taxon>Embryophyta</taxon>
        <taxon>Tracheophyta</taxon>
        <taxon>Lycopodiopsida</taxon>
        <taxon>Lycopodiales</taxon>
        <taxon>Lycopodiaceae</taxon>
        <taxon>Lycopodioideae</taxon>
        <taxon>Diphasiastrum</taxon>
    </lineage>
</organism>
<evidence type="ECO:0000313" key="1">
    <source>
        <dbReference type="EMBL" id="KAJ7546045.1"/>
    </source>
</evidence>